<dbReference type="EMBL" id="CAJOAX010001965">
    <property type="protein sequence ID" value="CAF3760046.1"/>
    <property type="molecule type" value="Genomic_DNA"/>
</dbReference>
<sequence length="263" mass="31238">MTEGYSFLQCLFNKYTETEYLTEAWIPINEILKQFLQNSIENFKPTSYQAIYCKVYKSTCKGYKERLYNDLKNLITEHCYNLKIQLDENIKKIIDNCSNTHMNIFILQFIDFLHQYHRAIQVIVPLFHYLDVSYVRPKMRSTIEHELLFLYKTIIIEYYINHVFAVLQRLINTSDSPSMERIDLLLHLMHDITPESAVKQRDLYRRYCNGEDVLNEIMFNEEDMITSASRTASKRSVDDLPGEEDQPSAKRTMNMIKSPHTDN</sequence>
<dbReference type="EMBL" id="CAJNOL010000725">
    <property type="protein sequence ID" value="CAF1178812.1"/>
    <property type="molecule type" value="Genomic_DNA"/>
</dbReference>
<accession>A0A815DE30</accession>
<feature type="region of interest" description="Disordered" evidence="1">
    <location>
        <begin position="229"/>
        <end position="263"/>
    </location>
</feature>
<gene>
    <name evidence="9" type="ORF">FNK824_LOCUS14231</name>
    <name evidence="10" type="ORF">JBS370_LOCUS20045</name>
    <name evidence="4" type="ORF">JXQ802_LOCUS22673</name>
    <name evidence="5" type="ORF">JXQ802_LOCUS23225</name>
    <name evidence="8" type="ORF">OTI717_LOCUS16066</name>
    <name evidence="2" type="ORF">PYM288_LOCUS1117</name>
    <name evidence="3" type="ORF">RFH988_LOCUS22442</name>
    <name evidence="6" type="ORF">SEV965_LOCUS26072</name>
    <name evidence="7" type="ORF">ZHD862_LOCUS29086</name>
</gene>
<evidence type="ECO:0000313" key="12">
    <source>
        <dbReference type="Proteomes" id="UP000663889"/>
    </source>
</evidence>
<dbReference type="AlphaFoldDB" id="A0A815DE30"/>
<evidence type="ECO:0000313" key="6">
    <source>
        <dbReference type="EMBL" id="CAF1296825.1"/>
    </source>
</evidence>
<dbReference type="GO" id="GO:0019901">
    <property type="term" value="F:protein kinase binding"/>
    <property type="evidence" value="ECO:0007669"/>
    <property type="project" value="TreeGrafter"/>
</dbReference>
<evidence type="ECO:0008006" key="13">
    <source>
        <dbReference type="Google" id="ProtNLM"/>
    </source>
</evidence>
<evidence type="ECO:0000313" key="2">
    <source>
        <dbReference type="EMBL" id="CAF0733534.1"/>
    </source>
</evidence>
<dbReference type="InterPro" id="IPR016159">
    <property type="entry name" value="Cullin_repeat-like_dom_sf"/>
</dbReference>
<evidence type="ECO:0000313" key="4">
    <source>
        <dbReference type="EMBL" id="CAF1168764.1"/>
    </source>
</evidence>
<organism evidence="6 12">
    <name type="scientific">Rotaria sordida</name>
    <dbReference type="NCBI Taxonomy" id="392033"/>
    <lineage>
        <taxon>Eukaryota</taxon>
        <taxon>Metazoa</taxon>
        <taxon>Spiralia</taxon>
        <taxon>Gnathifera</taxon>
        <taxon>Rotifera</taxon>
        <taxon>Eurotatoria</taxon>
        <taxon>Bdelloidea</taxon>
        <taxon>Philodinida</taxon>
        <taxon>Philodinidae</taxon>
        <taxon>Rotaria</taxon>
    </lineage>
</organism>
<dbReference type="Proteomes" id="UP000663864">
    <property type="component" value="Unassembled WGS sequence"/>
</dbReference>
<dbReference type="PANTHER" id="PTHR46636:SF1">
    <property type="entry name" value="CDK2-ASSOCIATED AND CULLIN DOMAIN-CONTAINING PROTEIN 1"/>
    <property type="match status" value="1"/>
</dbReference>
<dbReference type="OrthoDB" id="8172509at2759"/>
<dbReference type="EMBL" id="CAJNOO010001491">
    <property type="protein sequence ID" value="CAF1161131.1"/>
    <property type="molecule type" value="Genomic_DNA"/>
</dbReference>
<evidence type="ECO:0000313" key="8">
    <source>
        <dbReference type="EMBL" id="CAF3760046.1"/>
    </source>
</evidence>
<comment type="caution">
    <text evidence="6">The sequence shown here is derived from an EMBL/GenBank/DDBJ whole genome shotgun (WGS) entry which is preliminary data.</text>
</comment>
<dbReference type="Proteomes" id="UP000663836">
    <property type="component" value="Unassembled WGS sequence"/>
</dbReference>
<dbReference type="GO" id="GO:0000082">
    <property type="term" value="P:G1/S transition of mitotic cell cycle"/>
    <property type="evidence" value="ECO:0007669"/>
    <property type="project" value="TreeGrafter"/>
</dbReference>
<dbReference type="EMBL" id="CAJNOL010000694">
    <property type="protein sequence ID" value="CAF1168764.1"/>
    <property type="molecule type" value="Genomic_DNA"/>
</dbReference>
<dbReference type="EMBL" id="CAJNOH010000005">
    <property type="protein sequence ID" value="CAF0733534.1"/>
    <property type="molecule type" value="Genomic_DNA"/>
</dbReference>
<keyword evidence="11" id="KW-1185">Reference proteome</keyword>
<dbReference type="InterPro" id="IPR042652">
    <property type="entry name" value="CACUL1"/>
</dbReference>
<protein>
    <recommendedName>
        <fullName evidence="13">Cullin N-terminal domain-containing protein</fullName>
    </recommendedName>
</protein>
<name>A0A815DE30_9BILA</name>
<dbReference type="Proteomes" id="UP000663870">
    <property type="component" value="Unassembled WGS sequence"/>
</dbReference>
<dbReference type="Proteomes" id="UP000663823">
    <property type="component" value="Unassembled WGS sequence"/>
</dbReference>
<proteinExistence type="predicted"/>
<dbReference type="PANTHER" id="PTHR46636">
    <property type="entry name" value="CDK2-ASSOCIATED AND CULLIN DOMAIN-CONTAINING PROTEIN 1"/>
    <property type="match status" value="1"/>
</dbReference>
<evidence type="ECO:0000313" key="11">
    <source>
        <dbReference type="Proteomes" id="UP000663870"/>
    </source>
</evidence>
<dbReference type="Gene3D" id="1.20.1310.10">
    <property type="entry name" value="Cullin Repeats"/>
    <property type="match status" value="1"/>
</dbReference>
<evidence type="ECO:0000313" key="7">
    <source>
        <dbReference type="EMBL" id="CAF1322495.1"/>
    </source>
</evidence>
<dbReference type="EMBL" id="CAJNOT010002510">
    <property type="protein sequence ID" value="CAF1322495.1"/>
    <property type="molecule type" value="Genomic_DNA"/>
</dbReference>
<evidence type="ECO:0000313" key="9">
    <source>
        <dbReference type="EMBL" id="CAF3787279.1"/>
    </source>
</evidence>
<dbReference type="EMBL" id="CAJNOU010002168">
    <property type="protein sequence ID" value="CAF1296825.1"/>
    <property type="molecule type" value="Genomic_DNA"/>
</dbReference>
<dbReference type="EMBL" id="CAJOBD010002475">
    <property type="protein sequence ID" value="CAF3884856.1"/>
    <property type="molecule type" value="Genomic_DNA"/>
</dbReference>
<dbReference type="Proteomes" id="UP000663874">
    <property type="component" value="Unassembled WGS sequence"/>
</dbReference>
<dbReference type="Proteomes" id="UP000663889">
    <property type="component" value="Unassembled WGS sequence"/>
</dbReference>
<evidence type="ECO:0000313" key="3">
    <source>
        <dbReference type="EMBL" id="CAF1161131.1"/>
    </source>
</evidence>
<reference evidence="6" key="1">
    <citation type="submission" date="2021-02" db="EMBL/GenBank/DDBJ databases">
        <authorList>
            <person name="Nowell W R."/>
        </authorList>
    </citation>
    <scope>NUCLEOTIDE SEQUENCE</scope>
</reference>
<evidence type="ECO:0000313" key="5">
    <source>
        <dbReference type="EMBL" id="CAF1178812.1"/>
    </source>
</evidence>
<evidence type="ECO:0000313" key="10">
    <source>
        <dbReference type="EMBL" id="CAF3884856.1"/>
    </source>
</evidence>
<dbReference type="EMBL" id="CAJOBE010001943">
    <property type="protein sequence ID" value="CAF3787279.1"/>
    <property type="molecule type" value="Genomic_DNA"/>
</dbReference>
<evidence type="ECO:0000256" key="1">
    <source>
        <dbReference type="SAM" id="MobiDB-lite"/>
    </source>
</evidence>
<dbReference type="Proteomes" id="UP000663854">
    <property type="component" value="Unassembled WGS sequence"/>
</dbReference>
<dbReference type="Proteomes" id="UP000663882">
    <property type="component" value="Unassembled WGS sequence"/>
</dbReference>
<dbReference type="SUPFAM" id="SSF74788">
    <property type="entry name" value="Cullin repeat-like"/>
    <property type="match status" value="1"/>
</dbReference>